<dbReference type="GO" id="GO:0051301">
    <property type="term" value="P:cell division"/>
    <property type="evidence" value="ECO:0007669"/>
    <property type="project" value="UniProtKB-KW"/>
</dbReference>
<dbReference type="Gene3D" id="1.10.10.580">
    <property type="entry name" value="Structural maintenance of chromosome 1. Chain E"/>
    <property type="match status" value="1"/>
</dbReference>
<keyword evidence="2" id="KW-0131">Cell cycle</keyword>
<dbReference type="HAMAP" id="MF_01805">
    <property type="entry name" value="ScpA"/>
    <property type="match status" value="1"/>
</dbReference>
<keyword evidence="2" id="KW-0963">Cytoplasm</keyword>
<dbReference type="Proteomes" id="UP000033428">
    <property type="component" value="Unassembled WGS sequence"/>
</dbReference>
<keyword evidence="2" id="KW-0132">Cell division</keyword>
<dbReference type="PANTHER" id="PTHR33969">
    <property type="entry name" value="SEGREGATION AND CONDENSATION PROTEIN A"/>
    <property type="match status" value="1"/>
</dbReference>
<comment type="subunit">
    <text evidence="2">Component of a cohesin-like complex composed of ScpA, ScpB and the Smc homodimer, in which ScpA and ScpB bind to the head domain of Smc. The presence of the three proteins is required for the association of the complex with DNA.</text>
</comment>
<dbReference type="PANTHER" id="PTHR33969:SF2">
    <property type="entry name" value="SEGREGATION AND CONDENSATION PROTEIN A"/>
    <property type="match status" value="1"/>
</dbReference>
<dbReference type="EMBL" id="JYNY01000329">
    <property type="protein sequence ID" value="KJJ84597.1"/>
    <property type="molecule type" value="Genomic_DNA"/>
</dbReference>
<dbReference type="Gene3D" id="6.10.250.2410">
    <property type="match status" value="1"/>
</dbReference>
<evidence type="ECO:0000256" key="2">
    <source>
        <dbReference type="HAMAP-Rule" id="MF_01805"/>
    </source>
</evidence>
<protein>
    <recommendedName>
        <fullName evidence="1 2">Segregation and condensation protein A</fullName>
    </recommendedName>
</protein>
<comment type="caution">
    <text evidence="3">The sequence shown here is derived from an EMBL/GenBank/DDBJ whole genome shotgun (WGS) entry which is preliminary data.</text>
</comment>
<comment type="function">
    <text evidence="2">Participates in chromosomal partition during cell division. May act via the formation of a condensin-like complex containing Smc and ScpB that pull DNA away from mid-cell into both cell halves.</text>
</comment>
<proteinExistence type="inferred from homology"/>
<dbReference type="Pfam" id="PF02616">
    <property type="entry name" value="SMC_ScpA"/>
    <property type="match status" value="1"/>
</dbReference>
<comment type="similarity">
    <text evidence="2">Belongs to the ScpA family.</text>
</comment>
<evidence type="ECO:0000256" key="1">
    <source>
        <dbReference type="ARBA" id="ARBA00044777"/>
    </source>
</evidence>
<keyword evidence="4" id="KW-1185">Reference proteome</keyword>
<keyword evidence="2" id="KW-0159">Chromosome partition</keyword>
<evidence type="ECO:0000313" key="3">
    <source>
        <dbReference type="EMBL" id="KJJ84597.1"/>
    </source>
</evidence>
<dbReference type="GO" id="GO:0005737">
    <property type="term" value="C:cytoplasm"/>
    <property type="evidence" value="ECO:0007669"/>
    <property type="project" value="UniProtKB-SubCell"/>
</dbReference>
<dbReference type="GO" id="GO:0006260">
    <property type="term" value="P:DNA replication"/>
    <property type="evidence" value="ECO:0007669"/>
    <property type="project" value="UniProtKB-UniRule"/>
</dbReference>
<evidence type="ECO:0000313" key="4">
    <source>
        <dbReference type="Proteomes" id="UP000033428"/>
    </source>
</evidence>
<dbReference type="InterPro" id="IPR003768">
    <property type="entry name" value="ScpA"/>
</dbReference>
<dbReference type="InterPro" id="IPR023093">
    <property type="entry name" value="ScpA-like_C"/>
</dbReference>
<gene>
    <name evidence="2" type="primary">scpA</name>
    <name evidence="3" type="ORF">OMAG_001539</name>
</gene>
<dbReference type="AlphaFoldDB" id="A0A0F0CMU5"/>
<accession>A0A0F0CMU5</accession>
<organism evidence="3 4">
    <name type="scientific">Candidatus Omnitrophus magneticus</name>
    <dbReference type="NCBI Taxonomy" id="1609969"/>
    <lineage>
        <taxon>Bacteria</taxon>
        <taxon>Pseudomonadati</taxon>
        <taxon>Candidatus Omnitrophota</taxon>
        <taxon>Candidatus Omnitrophus</taxon>
    </lineage>
</organism>
<name>A0A0F0CMU5_9BACT</name>
<sequence>MSYKVKLNFFDGPLDLLLFLIKKDRINIYDIPIAHITEQYLSYLELMELLDLVIAGDFLVMAATLLQIKSSMLLPNDELSLEGVEEGDPREELVKRLLEYKKYKSAAGELFERYKENKNLFFRRVDAETFATATQEEYLDVSLVDLIDAFRGILKKIPKETFHKVSKHRFTVGEKIDALHGLLRQSPKIYFSNLFKEAESKEEVIVIFLAVLELMKRKEIRVVQGELFDEIEIVGFEQNNVERTEITYSVDVV</sequence>
<dbReference type="GO" id="GO:0007059">
    <property type="term" value="P:chromosome segregation"/>
    <property type="evidence" value="ECO:0007669"/>
    <property type="project" value="UniProtKB-UniRule"/>
</dbReference>
<comment type="subcellular location">
    <subcellularLocation>
        <location evidence="2">Cytoplasm</location>
    </subcellularLocation>
    <text evidence="2">Associated with two foci at the outer edges of the nucleoid region in young cells, and at four foci within both cell halves in older cells.</text>
</comment>
<dbReference type="PATRIC" id="fig|1609969.3.peg.1655"/>
<reference evidence="3 4" key="1">
    <citation type="submission" date="2015-02" db="EMBL/GenBank/DDBJ databases">
        <title>Single-cell genomics of uncultivated deep-branching MTB reveals a conserved set of magnetosome genes.</title>
        <authorList>
            <person name="Kolinko S."/>
            <person name="Richter M."/>
            <person name="Glockner F.O."/>
            <person name="Brachmann A."/>
            <person name="Schuler D."/>
        </authorList>
    </citation>
    <scope>NUCLEOTIDE SEQUENCE [LARGE SCALE GENOMIC DNA]</scope>
    <source>
        <strain evidence="3">SKK-01</strain>
    </source>
</reference>